<keyword evidence="2" id="KW-1185">Reference proteome</keyword>
<dbReference type="SUPFAM" id="SSF51735">
    <property type="entry name" value="NAD(P)-binding Rossmann-fold domains"/>
    <property type="match status" value="1"/>
</dbReference>
<organism evidence="1 2">
    <name type="scientific">Clostridium cavendishii DSM 21758</name>
    <dbReference type="NCBI Taxonomy" id="1121302"/>
    <lineage>
        <taxon>Bacteria</taxon>
        <taxon>Bacillati</taxon>
        <taxon>Bacillota</taxon>
        <taxon>Clostridia</taxon>
        <taxon>Eubacteriales</taxon>
        <taxon>Clostridiaceae</taxon>
        <taxon>Clostridium</taxon>
    </lineage>
</organism>
<dbReference type="AlphaFoldDB" id="A0A1M6MQV9"/>
<dbReference type="PANTHER" id="PTHR44147">
    <property type="entry name" value="DEHYDROGENASE/REDUCTASE SDR FAMILY MEMBER 1"/>
    <property type="match status" value="1"/>
</dbReference>
<gene>
    <name evidence="1" type="ORF">SAMN02745163_02730</name>
</gene>
<sequence length="110" mass="11903">MGVAYGMAKSATNRMTETMAHELKEHNISVVTIYPGLVRTESVMKSAEFFDLSNSESTEFIGLAISALATDLNVLKKSGTKQIAAQVALDYGYKDIDGKQPIPLNISSCQ</sequence>
<dbReference type="Pfam" id="PF00106">
    <property type="entry name" value="adh_short"/>
    <property type="match status" value="1"/>
</dbReference>
<evidence type="ECO:0000313" key="2">
    <source>
        <dbReference type="Proteomes" id="UP000184310"/>
    </source>
</evidence>
<dbReference type="EMBL" id="FQZB01000011">
    <property type="protein sequence ID" value="SHJ85905.1"/>
    <property type="molecule type" value="Genomic_DNA"/>
</dbReference>
<dbReference type="Proteomes" id="UP000184310">
    <property type="component" value="Unassembled WGS sequence"/>
</dbReference>
<protein>
    <submittedName>
        <fullName evidence="1">Short chain dehydrogenase</fullName>
    </submittedName>
</protein>
<dbReference type="PANTHER" id="PTHR44147:SF2">
    <property type="entry name" value="DEHYDROGENASE_REDUCTASE SDR FAMILY MEMBER 1"/>
    <property type="match status" value="1"/>
</dbReference>
<evidence type="ECO:0000313" key="1">
    <source>
        <dbReference type="EMBL" id="SHJ85905.1"/>
    </source>
</evidence>
<dbReference type="InterPro" id="IPR002347">
    <property type="entry name" value="SDR_fam"/>
</dbReference>
<dbReference type="Gene3D" id="3.40.50.720">
    <property type="entry name" value="NAD(P)-binding Rossmann-like Domain"/>
    <property type="match status" value="1"/>
</dbReference>
<dbReference type="InterPro" id="IPR036291">
    <property type="entry name" value="NAD(P)-bd_dom_sf"/>
</dbReference>
<accession>A0A1M6MQV9</accession>
<dbReference type="RefSeq" id="WP_072988636.1">
    <property type="nucleotide sequence ID" value="NZ_FQZB01000011.1"/>
</dbReference>
<proteinExistence type="predicted"/>
<dbReference type="STRING" id="1121302.SAMN02745163_02730"/>
<reference evidence="1 2" key="1">
    <citation type="submission" date="2016-11" db="EMBL/GenBank/DDBJ databases">
        <authorList>
            <person name="Jaros S."/>
            <person name="Januszkiewicz K."/>
            <person name="Wedrychowicz H."/>
        </authorList>
    </citation>
    <scope>NUCLEOTIDE SEQUENCE [LARGE SCALE GENOMIC DNA]</scope>
    <source>
        <strain evidence="1 2">DSM 21758</strain>
    </source>
</reference>
<name>A0A1M6MQV9_9CLOT</name>
<dbReference type="OrthoDB" id="9803333at2"/>